<dbReference type="RefSeq" id="WP_258876886.1">
    <property type="nucleotide sequence ID" value="NZ_CP048914.1"/>
</dbReference>
<dbReference type="InterPro" id="IPR036465">
    <property type="entry name" value="vWFA_dom_sf"/>
</dbReference>
<name>A0A7L7KQV9_9MOLU</name>
<protein>
    <recommendedName>
        <fullName evidence="1">VWFA domain-containing protein</fullName>
    </recommendedName>
</protein>
<feature type="domain" description="VWFA" evidence="1">
    <location>
        <begin position="7"/>
        <end position="192"/>
    </location>
</feature>
<organism evidence="2 3">
    <name type="scientific">Candidatus Xianfuyuplasma coldseepsis</name>
    <dbReference type="NCBI Taxonomy" id="2782163"/>
    <lineage>
        <taxon>Bacteria</taxon>
        <taxon>Bacillati</taxon>
        <taxon>Mycoplasmatota</taxon>
        <taxon>Mollicutes</taxon>
        <taxon>Candidatus Izemoplasmatales</taxon>
        <taxon>Candidatus Izemoplasmataceae</taxon>
        <taxon>Candidatus Xianfuyuplasma</taxon>
    </lineage>
</organism>
<accession>A0A7L7KQV9</accession>
<dbReference type="KEGG" id="xcl:G4Z02_04930"/>
<dbReference type="AlphaFoldDB" id="A0A7L7KQV9"/>
<dbReference type="SUPFAM" id="SSF53300">
    <property type="entry name" value="vWA-like"/>
    <property type="match status" value="1"/>
</dbReference>
<gene>
    <name evidence="2" type="ORF">G4Z02_04930</name>
</gene>
<sequence length="214" mass="24764">MNQNLSQIIFILDRSGSMGGLEDDTIGGFNSMIQKQKKLEGDAYISTVLFDDRIDVIHDKVDLKEIRNLTHKEYFVRGTTALLDALGKTIRKVRHDYADTLREERPSKVLFVITTDGMENASVHYTRQDIKNMIEEVQEKYKWEFIFMGANIDAIGEASKLGIRRDRSVRFHSDKVGTGKNYEAIDEVMRSYRSTGQIEKDWNKSINEDFKTRK</sequence>
<dbReference type="EMBL" id="CP048914">
    <property type="protein sequence ID" value="QMS85113.1"/>
    <property type="molecule type" value="Genomic_DNA"/>
</dbReference>
<dbReference type="PROSITE" id="PS50234">
    <property type="entry name" value="VWFA"/>
    <property type="match status" value="1"/>
</dbReference>
<evidence type="ECO:0000313" key="3">
    <source>
        <dbReference type="Proteomes" id="UP000514720"/>
    </source>
</evidence>
<evidence type="ECO:0000259" key="1">
    <source>
        <dbReference type="PROSITE" id="PS50234"/>
    </source>
</evidence>
<proteinExistence type="predicted"/>
<evidence type="ECO:0000313" key="2">
    <source>
        <dbReference type="EMBL" id="QMS85113.1"/>
    </source>
</evidence>
<dbReference type="Gene3D" id="3.40.50.410">
    <property type="entry name" value="von Willebrand factor, type A domain"/>
    <property type="match status" value="1"/>
</dbReference>
<dbReference type="Proteomes" id="UP000514720">
    <property type="component" value="Chromosome"/>
</dbReference>
<dbReference type="InterPro" id="IPR002035">
    <property type="entry name" value="VWF_A"/>
</dbReference>
<keyword evidence="3" id="KW-1185">Reference proteome</keyword>
<reference evidence="2 3" key="1">
    <citation type="submission" date="2020-02" db="EMBL/GenBank/DDBJ databases">
        <authorList>
            <person name="Zheng R.K."/>
            <person name="Sun C.M."/>
        </authorList>
    </citation>
    <scope>NUCLEOTIDE SEQUENCE [LARGE SCALE GENOMIC DNA]</scope>
    <source>
        <strain evidence="3">zrk13</strain>
    </source>
</reference>